<evidence type="ECO:0000256" key="1">
    <source>
        <dbReference type="SAM" id="Phobius"/>
    </source>
</evidence>
<feature type="transmembrane region" description="Helical" evidence="1">
    <location>
        <begin position="198"/>
        <end position="218"/>
    </location>
</feature>
<evidence type="ECO:0000313" key="3">
    <source>
        <dbReference type="Proteomes" id="UP001552299"/>
    </source>
</evidence>
<dbReference type="AlphaFoldDB" id="A0ABD0UQA2"/>
<dbReference type="Proteomes" id="UP001552299">
    <property type="component" value="Unassembled WGS sequence"/>
</dbReference>
<evidence type="ECO:0000313" key="2">
    <source>
        <dbReference type="EMBL" id="KAL0914735.1"/>
    </source>
</evidence>
<reference evidence="2 3" key="1">
    <citation type="journal article" date="2024" name="Plant Biotechnol. J.">
        <title>Dendrobium thyrsiflorum genome and its molecular insights into genes involved in important horticultural traits.</title>
        <authorList>
            <person name="Chen B."/>
            <person name="Wang J.Y."/>
            <person name="Zheng P.J."/>
            <person name="Li K.L."/>
            <person name="Liang Y.M."/>
            <person name="Chen X.F."/>
            <person name="Zhang C."/>
            <person name="Zhao X."/>
            <person name="He X."/>
            <person name="Zhang G.Q."/>
            <person name="Liu Z.J."/>
            <person name="Xu Q."/>
        </authorList>
    </citation>
    <scope>NUCLEOTIDE SEQUENCE [LARGE SCALE GENOMIC DNA]</scope>
    <source>
        <strain evidence="2">GZMU011</strain>
    </source>
</reference>
<feature type="transmembrane region" description="Helical" evidence="1">
    <location>
        <begin position="171"/>
        <end position="191"/>
    </location>
</feature>
<keyword evidence="1" id="KW-0472">Membrane</keyword>
<feature type="transmembrane region" description="Helical" evidence="1">
    <location>
        <begin position="230"/>
        <end position="250"/>
    </location>
</feature>
<keyword evidence="3" id="KW-1185">Reference proteome</keyword>
<keyword evidence="1" id="KW-0812">Transmembrane</keyword>
<name>A0ABD0UQA2_DENTH</name>
<accession>A0ABD0UQA2</accession>
<organism evidence="2 3">
    <name type="scientific">Dendrobium thyrsiflorum</name>
    <name type="common">Pinecone-like raceme dendrobium</name>
    <name type="synonym">Orchid</name>
    <dbReference type="NCBI Taxonomy" id="117978"/>
    <lineage>
        <taxon>Eukaryota</taxon>
        <taxon>Viridiplantae</taxon>
        <taxon>Streptophyta</taxon>
        <taxon>Embryophyta</taxon>
        <taxon>Tracheophyta</taxon>
        <taxon>Spermatophyta</taxon>
        <taxon>Magnoliopsida</taxon>
        <taxon>Liliopsida</taxon>
        <taxon>Asparagales</taxon>
        <taxon>Orchidaceae</taxon>
        <taxon>Epidendroideae</taxon>
        <taxon>Malaxideae</taxon>
        <taxon>Dendrobiinae</taxon>
        <taxon>Dendrobium</taxon>
    </lineage>
</organism>
<gene>
    <name evidence="2" type="ORF">M5K25_015111</name>
</gene>
<comment type="caution">
    <text evidence="2">The sequence shown here is derived from an EMBL/GenBank/DDBJ whole genome shotgun (WGS) entry which is preliminary data.</text>
</comment>
<sequence length="257" mass="28796">MMKKMIEMQSKASLAIPRAKPKGNEILKEMMRKLMKMLSKTLLTVPIANPNQDLIEIPLAESERDWTGRVNKENSFYQEPPPRAPIRGIIVFSDGGTVRREFCDRCDEMTEQYGRSFGQDEWTTGEGGQAEPWGSIHVKELLSEVRLEIDSLLLPYSNLKKETISYANLKLTAWFLCAVSGHYMLLGSACCRGPSSGWISVTFLYGWLLNRGGFSGILSLAEWPSSFSFLGYRFGIVAVGLPPLFLYIVADMGHGRG</sequence>
<keyword evidence="1" id="KW-1133">Transmembrane helix</keyword>
<proteinExistence type="predicted"/>
<dbReference type="EMBL" id="JANQDX010000012">
    <property type="protein sequence ID" value="KAL0914735.1"/>
    <property type="molecule type" value="Genomic_DNA"/>
</dbReference>
<protein>
    <submittedName>
        <fullName evidence="2">Uncharacterized protein</fullName>
    </submittedName>
</protein>